<evidence type="ECO:0000313" key="3">
    <source>
        <dbReference type="Proteomes" id="UP000584642"/>
    </source>
</evidence>
<dbReference type="InterPro" id="IPR038162">
    <property type="entry name" value="SoxY_sf"/>
</dbReference>
<sequence>MPHHAPSRSPRLGRRGLLLGGAGGLLVLSLTVRAAARPTLQEAIRGFTGGAPVNDGRVRLEIPPLVENGNAVGVTVTVDSPMTADDHVRRIALFNEKNPQPDVAVFHLGPRSGRARVSTRIRLATSQTLAAVAELSDGSFWSSTGSVIVTLAACIEDLS</sequence>
<dbReference type="PROSITE" id="PS51318">
    <property type="entry name" value="TAT"/>
    <property type="match status" value="1"/>
</dbReference>
<protein>
    <submittedName>
        <fullName evidence="2">SoxY-related AACIE arm protein</fullName>
    </submittedName>
</protein>
<dbReference type="InterPro" id="IPR006311">
    <property type="entry name" value="TAT_signal"/>
</dbReference>
<dbReference type="PIRSF" id="PIRSF010312">
    <property type="entry name" value="Sulphur_oxidation_SoxY"/>
    <property type="match status" value="1"/>
</dbReference>
<dbReference type="InterPro" id="IPR016568">
    <property type="entry name" value="Sulphur_oxidation_SoxY"/>
</dbReference>
<reference evidence="2 3" key="1">
    <citation type="submission" date="2020-05" db="EMBL/GenBank/DDBJ databases">
        <title>Azospirillum oleiclasticum sp. nov, a nitrogen-fixing and heavy crude oil-emulsifying bacterium isolated from the crude oil of Yumen Oilfield.</title>
        <authorList>
            <person name="Wu D."/>
            <person name="Cai M."/>
            <person name="Zhang X."/>
        </authorList>
    </citation>
    <scope>NUCLEOTIDE SEQUENCE [LARGE SCALE GENOMIC DNA]</scope>
    <source>
        <strain evidence="2 3">ROY-1-1-2</strain>
    </source>
</reference>
<dbReference type="NCBIfam" id="TIGR04487">
    <property type="entry name" value="SoxY_para_1"/>
    <property type="match status" value="1"/>
</dbReference>
<organism evidence="2 3">
    <name type="scientific">Azospirillum oleiclasticum</name>
    <dbReference type="NCBI Taxonomy" id="2735135"/>
    <lineage>
        <taxon>Bacteria</taxon>
        <taxon>Pseudomonadati</taxon>
        <taxon>Pseudomonadota</taxon>
        <taxon>Alphaproteobacteria</taxon>
        <taxon>Rhodospirillales</taxon>
        <taxon>Azospirillaceae</taxon>
        <taxon>Azospirillum</taxon>
    </lineage>
</organism>
<comment type="caution">
    <text evidence="2">The sequence shown here is derived from an EMBL/GenBank/DDBJ whole genome shotgun (WGS) entry which is preliminary data.</text>
</comment>
<keyword evidence="3" id="KW-1185">Reference proteome</keyword>
<gene>
    <name evidence="2" type="ORF">HND93_15220</name>
</gene>
<accession>A0ABX2TEE3</accession>
<feature type="domain" description="Ig-like SoxY" evidence="1">
    <location>
        <begin position="47"/>
        <end position="154"/>
    </location>
</feature>
<evidence type="ECO:0000259" key="1">
    <source>
        <dbReference type="Pfam" id="PF13501"/>
    </source>
</evidence>
<dbReference type="InterPro" id="IPR032711">
    <property type="entry name" value="SoxY"/>
</dbReference>
<dbReference type="RefSeq" id="WP_180282833.1">
    <property type="nucleotide sequence ID" value="NZ_JABFDB010000010.1"/>
</dbReference>
<name>A0ABX2TEE3_9PROT</name>
<dbReference type="InterPro" id="IPR030997">
    <property type="entry name" value="SoxY_para_1"/>
</dbReference>
<dbReference type="EMBL" id="JABFDB010000010">
    <property type="protein sequence ID" value="NYZ21065.1"/>
    <property type="molecule type" value="Genomic_DNA"/>
</dbReference>
<dbReference type="Gene3D" id="2.60.40.2470">
    <property type="entry name" value="SoxY domain"/>
    <property type="match status" value="1"/>
</dbReference>
<evidence type="ECO:0000313" key="2">
    <source>
        <dbReference type="EMBL" id="NYZ21065.1"/>
    </source>
</evidence>
<dbReference type="Proteomes" id="UP000584642">
    <property type="component" value="Unassembled WGS sequence"/>
</dbReference>
<dbReference type="Pfam" id="PF13501">
    <property type="entry name" value="SoxY"/>
    <property type="match status" value="1"/>
</dbReference>
<proteinExistence type="predicted"/>